<sequence length="128" mass="14461">MVDKSSEGVTKEPRWRPVEAVKNSTVEDTVFQTRKNIEDLETKKVQSQKTLVNSTMEINEANGMTIKSSNIVSENKFNILDGLVVEGEIVFSVVVDINLVEDMNGLRKVTEVNFKSNIEELKEVIDMK</sequence>
<dbReference type="EMBL" id="KZ502343">
    <property type="protein sequence ID" value="PKU80484.1"/>
    <property type="molecule type" value="Genomic_DNA"/>
</dbReference>
<reference evidence="1 2" key="1">
    <citation type="journal article" date="2016" name="Sci. Rep.">
        <title>The Dendrobium catenatum Lindl. genome sequence provides insights into polysaccharide synthase, floral development and adaptive evolution.</title>
        <authorList>
            <person name="Zhang G.Q."/>
            <person name="Xu Q."/>
            <person name="Bian C."/>
            <person name="Tsai W.C."/>
            <person name="Yeh C.M."/>
            <person name="Liu K.W."/>
            <person name="Yoshida K."/>
            <person name="Zhang L.S."/>
            <person name="Chang S.B."/>
            <person name="Chen F."/>
            <person name="Shi Y."/>
            <person name="Su Y.Y."/>
            <person name="Zhang Y.Q."/>
            <person name="Chen L.J."/>
            <person name="Yin Y."/>
            <person name="Lin M."/>
            <person name="Huang H."/>
            <person name="Deng H."/>
            <person name="Wang Z.W."/>
            <person name="Zhu S.L."/>
            <person name="Zhao X."/>
            <person name="Deng C."/>
            <person name="Niu S.C."/>
            <person name="Huang J."/>
            <person name="Wang M."/>
            <person name="Liu G.H."/>
            <person name="Yang H.J."/>
            <person name="Xiao X.J."/>
            <person name="Hsiao Y.Y."/>
            <person name="Wu W.L."/>
            <person name="Chen Y.Y."/>
            <person name="Mitsuda N."/>
            <person name="Ohme-Takagi M."/>
            <person name="Luo Y.B."/>
            <person name="Van de Peer Y."/>
            <person name="Liu Z.J."/>
        </authorList>
    </citation>
    <scope>NUCLEOTIDE SEQUENCE [LARGE SCALE GENOMIC DNA]</scope>
    <source>
        <tissue evidence="1">The whole plant</tissue>
    </source>
</reference>
<gene>
    <name evidence="1" type="ORF">MA16_Dca021785</name>
</gene>
<protein>
    <submittedName>
        <fullName evidence="1">Uncharacterized protein</fullName>
    </submittedName>
</protein>
<evidence type="ECO:0000313" key="2">
    <source>
        <dbReference type="Proteomes" id="UP000233837"/>
    </source>
</evidence>
<reference evidence="1 2" key="2">
    <citation type="journal article" date="2017" name="Nature">
        <title>The Apostasia genome and the evolution of orchids.</title>
        <authorList>
            <person name="Zhang G.Q."/>
            <person name="Liu K.W."/>
            <person name="Li Z."/>
            <person name="Lohaus R."/>
            <person name="Hsiao Y.Y."/>
            <person name="Niu S.C."/>
            <person name="Wang J.Y."/>
            <person name="Lin Y.C."/>
            <person name="Xu Q."/>
            <person name="Chen L.J."/>
            <person name="Yoshida K."/>
            <person name="Fujiwara S."/>
            <person name="Wang Z.W."/>
            <person name="Zhang Y.Q."/>
            <person name="Mitsuda N."/>
            <person name="Wang M."/>
            <person name="Liu G.H."/>
            <person name="Pecoraro L."/>
            <person name="Huang H.X."/>
            <person name="Xiao X.J."/>
            <person name="Lin M."/>
            <person name="Wu X.Y."/>
            <person name="Wu W.L."/>
            <person name="Chen Y.Y."/>
            <person name="Chang S.B."/>
            <person name="Sakamoto S."/>
            <person name="Ohme-Takagi M."/>
            <person name="Yagi M."/>
            <person name="Zeng S.J."/>
            <person name="Shen C.Y."/>
            <person name="Yeh C.M."/>
            <person name="Luo Y.B."/>
            <person name="Tsai W.C."/>
            <person name="Van de Peer Y."/>
            <person name="Liu Z.J."/>
        </authorList>
    </citation>
    <scope>NUCLEOTIDE SEQUENCE [LARGE SCALE GENOMIC DNA]</scope>
    <source>
        <tissue evidence="1">The whole plant</tissue>
    </source>
</reference>
<accession>A0A2I0WXU6</accession>
<keyword evidence="2" id="KW-1185">Reference proteome</keyword>
<organism evidence="1 2">
    <name type="scientific">Dendrobium catenatum</name>
    <dbReference type="NCBI Taxonomy" id="906689"/>
    <lineage>
        <taxon>Eukaryota</taxon>
        <taxon>Viridiplantae</taxon>
        <taxon>Streptophyta</taxon>
        <taxon>Embryophyta</taxon>
        <taxon>Tracheophyta</taxon>
        <taxon>Spermatophyta</taxon>
        <taxon>Magnoliopsida</taxon>
        <taxon>Liliopsida</taxon>
        <taxon>Asparagales</taxon>
        <taxon>Orchidaceae</taxon>
        <taxon>Epidendroideae</taxon>
        <taxon>Malaxideae</taxon>
        <taxon>Dendrobiinae</taxon>
        <taxon>Dendrobium</taxon>
    </lineage>
</organism>
<dbReference type="Proteomes" id="UP000233837">
    <property type="component" value="Unassembled WGS sequence"/>
</dbReference>
<proteinExistence type="predicted"/>
<dbReference type="AlphaFoldDB" id="A0A2I0WXU6"/>
<evidence type="ECO:0000313" key="1">
    <source>
        <dbReference type="EMBL" id="PKU80484.1"/>
    </source>
</evidence>
<name>A0A2I0WXU6_9ASPA</name>